<feature type="domain" description="EF-hand" evidence="1">
    <location>
        <begin position="69"/>
        <end position="86"/>
    </location>
</feature>
<dbReference type="AlphaFoldDB" id="A0A3N0V747"/>
<dbReference type="GO" id="GO:0005509">
    <property type="term" value="F:calcium ion binding"/>
    <property type="evidence" value="ECO:0007669"/>
    <property type="project" value="InterPro"/>
</dbReference>
<gene>
    <name evidence="2" type="ORF">ED236_01685</name>
</gene>
<dbReference type="EMBL" id="RJVP01000001">
    <property type="protein sequence ID" value="ROH88208.1"/>
    <property type="molecule type" value="Genomic_DNA"/>
</dbReference>
<dbReference type="Proteomes" id="UP000275137">
    <property type="component" value="Unassembled WGS sequence"/>
</dbReference>
<proteinExistence type="predicted"/>
<dbReference type="InterPro" id="IPR002048">
    <property type="entry name" value="EF_hand_dom"/>
</dbReference>
<keyword evidence="3" id="KW-1185">Reference proteome</keyword>
<dbReference type="InterPro" id="IPR011992">
    <property type="entry name" value="EF-hand-dom_pair"/>
</dbReference>
<evidence type="ECO:0000313" key="2">
    <source>
        <dbReference type="EMBL" id="ROH88208.1"/>
    </source>
</evidence>
<accession>A0A3N0V747</accession>
<evidence type="ECO:0000259" key="1">
    <source>
        <dbReference type="Pfam" id="PF13202"/>
    </source>
</evidence>
<protein>
    <submittedName>
        <fullName evidence="2">Calcium-binding protein</fullName>
    </submittedName>
</protein>
<name>A0A3N0V747_9PROT</name>
<dbReference type="SUPFAM" id="SSF47473">
    <property type="entry name" value="EF-hand"/>
    <property type="match status" value="1"/>
</dbReference>
<dbReference type="Pfam" id="PF13202">
    <property type="entry name" value="EF-hand_5"/>
    <property type="match status" value="1"/>
</dbReference>
<dbReference type="RefSeq" id="WP_123236202.1">
    <property type="nucleotide sequence ID" value="NZ_RJVP01000001.1"/>
</dbReference>
<dbReference type="PROSITE" id="PS00018">
    <property type="entry name" value="EF_HAND_1"/>
    <property type="match status" value="2"/>
</dbReference>
<comment type="caution">
    <text evidence="2">The sequence shown here is derived from an EMBL/GenBank/DDBJ whole genome shotgun (WGS) entry which is preliminary data.</text>
</comment>
<organism evidence="2 3">
    <name type="scientific">Pseudomethylobacillus aquaticus</name>
    <dbReference type="NCBI Taxonomy" id="2676064"/>
    <lineage>
        <taxon>Bacteria</taxon>
        <taxon>Pseudomonadati</taxon>
        <taxon>Pseudomonadota</taxon>
        <taxon>Betaproteobacteria</taxon>
        <taxon>Nitrosomonadales</taxon>
        <taxon>Methylophilaceae</taxon>
        <taxon>Pseudomethylobacillus</taxon>
    </lineage>
</organism>
<dbReference type="Gene3D" id="1.10.238.10">
    <property type="entry name" value="EF-hand"/>
    <property type="match status" value="2"/>
</dbReference>
<dbReference type="InterPro" id="IPR018247">
    <property type="entry name" value="EF_Hand_1_Ca_BS"/>
</dbReference>
<evidence type="ECO:0000313" key="3">
    <source>
        <dbReference type="Proteomes" id="UP000275137"/>
    </source>
</evidence>
<sequence>MRNTFTKSTIITATLLSTLGFGLLATAAPMVGTGGYNIELKKLGMMKMLDDNGDHMVTQAEFNGYYGHVFDELDANGNGTLDVNEWTGTKGANEISLGTGGYSRELRKTELMDMVDSNADHIISKAEFTKFHQSVFATMDKNSDKQINPQEWLSRQVGS</sequence>
<reference evidence="2 3" key="1">
    <citation type="submission" date="2018-10" db="EMBL/GenBank/DDBJ databases">
        <authorList>
            <person name="Chen W.-M."/>
        </authorList>
    </citation>
    <scope>NUCLEOTIDE SEQUENCE [LARGE SCALE GENOMIC DNA]</scope>
    <source>
        <strain evidence="2 3">H-5</strain>
    </source>
</reference>